<evidence type="ECO:0000313" key="1">
    <source>
        <dbReference type="EMBL" id="CAF5113659.1"/>
    </source>
</evidence>
<comment type="caution">
    <text evidence="1">The sequence shown here is derived from an EMBL/GenBank/DDBJ whole genome shotgun (WGS) entry which is preliminary data.</text>
</comment>
<proteinExistence type="predicted"/>
<protein>
    <submittedName>
        <fullName evidence="1">Uncharacterized protein</fullName>
    </submittedName>
</protein>
<gene>
    <name evidence="1" type="ORF">GIL414_LOCUS63254</name>
</gene>
<sequence>MNKKIGIKVDNDDGNISFTTIETDAVGSCLFFLLTGILKQRKFSYLKHTSKDYDPSIYSATSTVIHIVVQIAHELQLLWWQRALISEPYPQWILVSKQCLHQYANSRTNATATIPGERKRPVKRADGLRRNRVKINAVLCRFIAVSDGLSDGRMILLGYDSQLHQQLSMHLIKQLKGNIKILPPITFFTPDPESDEEEGK</sequence>
<reference evidence="1" key="1">
    <citation type="submission" date="2021-02" db="EMBL/GenBank/DDBJ databases">
        <authorList>
            <person name="Nowell W R."/>
        </authorList>
    </citation>
    <scope>NUCLEOTIDE SEQUENCE</scope>
</reference>
<organism evidence="1 2">
    <name type="scientific">Rotaria magnacalcarata</name>
    <dbReference type="NCBI Taxonomy" id="392030"/>
    <lineage>
        <taxon>Eukaryota</taxon>
        <taxon>Metazoa</taxon>
        <taxon>Spiralia</taxon>
        <taxon>Gnathifera</taxon>
        <taxon>Rotifera</taxon>
        <taxon>Eurotatoria</taxon>
        <taxon>Bdelloidea</taxon>
        <taxon>Philodinida</taxon>
        <taxon>Philodinidae</taxon>
        <taxon>Rotaria</taxon>
    </lineage>
</organism>
<dbReference type="EMBL" id="CAJOBJ010261306">
    <property type="protein sequence ID" value="CAF5113659.1"/>
    <property type="molecule type" value="Genomic_DNA"/>
</dbReference>
<name>A0A8S3FBN7_9BILA</name>
<evidence type="ECO:0000313" key="2">
    <source>
        <dbReference type="Proteomes" id="UP000681720"/>
    </source>
</evidence>
<dbReference type="AlphaFoldDB" id="A0A8S3FBN7"/>
<dbReference type="Proteomes" id="UP000681720">
    <property type="component" value="Unassembled WGS sequence"/>
</dbReference>
<accession>A0A8S3FBN7</accession>